<sequence length="231" mass="27841">MFTYILYLRCVKTVDDIFSEFLSYGSESDAMPLIPRSSYICMCSIFTIFLIFFSYKFKRSSIIALFLFYLIQLQAYIFNYFPLRIKNSGFIYLSTYIILSLVSILLGIYFPFILTSSLFHHSYLTYDFIIYFKPIYSHFISTSLYLLSLYFSYINFNLFINLVLLYYSSFFMVVLIKLLILDKLKINCNIRTRNRFNFKKDWLLLLIFIIGMVVNYFYQAYMKGYNYCWTK</sequence>
<feature type="transmembrane region" description="Helical" evidence="1">
    <location>
        <begin position="135"/>
        <end position="153"/>
    </location>
</feature>
<evidence type="ECO:0000256" key="1">
    <source>
        <dbReference type="SAM" id="Phobius"/>
    </source>
</evidence>
<dbReference type="VEuPathDB" id="MicrosporidiaDB:G9O61_00g010880"/>
<proteinExistence type="predicted"/>
<dbReference type="VEuPathDB" id="MicrosporidiaDB:AAJ76_3700022233"/>
<feature type="transmembrane region" description="Helical" evidence="1">
    <location>
        <begin position="62"/>
        <end position="83"/>
    </location>
</feature>
<accession>A0A0F9WDV4</accession>
<dbReference type="EMBL" id="JPQZ01000037">
    <property type="protein sequence ID" value="KKO74970.1"/>
    <property type="molecule type" value="Genomic_DNA"/>
</dbReference>
<feature type="transmembrane region" description="Helical" evidence="1">
    <location>
        <begin position="159"/>
        <end position="181"/>
    </location>
</feature>
<dbReference type="AlphaFoldDB" id="A0A0F9WDV4"/>
<protein>
    <submittedName>
        <fullName evidence="2">Uncharacterized protein</fullName>
    </submittedName>
</protein>
<dbReference type="GeneID" id="36320298"/>
<keyword evidence="3" id="KW-1185">Reference proteome</keyword>
<evidence type="ECO:0000313" key="3">
    <source>
        <dbReference type="Proteomes" id="UP000034350"/>
    </source>
</evidence>
<keyword evidence="1" id="KW-0812">Transmembrane</keyword>
<gene>
    <name evidence="2" type="ORF">AAJ76_3700022233</name>
</gene>
<evidence type="ECO:0000313" key="2">
    <source>
        <dbReference type="EMBL" id="KKO74970.1"/>
    </source>
</evidence>
<comment type="caution">
    <text evidence="2">The sequence shown here is derived from an EMBL/GenBank/DDBJ whole genome shotgun (WGS) entry which is preliminary data.</text>
</comment>
<keyword evidence="1" id="KW-0472">Membrane</keyword>
<dbReference type="RefSeq" id="XP_024330712.1">
    <property type="nucleotide sequence ID" value="XM_024475357.1"/>
</dbReference>
<dbReference type="Proteomes" id="UP000034350">
    <property type="component" value="Unassembled WGS sequence"/>
</dbReference>
<feature type="transmembrane region" description="Helical" evidence="1">
    <location>
        <begin position="89"/>
        <end position="114"/>
    </location>
</feature>
<feature type="transmembrane region" description="Helical" evidence="1">
    <location>
        <begin position="202"/>
        <end position="221"/>
    </location>
</feature>
<name>A0A0F9WDV4_9MICR</name>
<reference evidence="2 3" key="1">
    <citation type="journal article" date="2015" name="Environ. Microbiol.">
        <title>Genome analyses suggest the presence of polyploidy and recent human-driven expansions in eight global populations of the honeybee pathogen Nosema ceranae.</title>
        <authorList>
            <person name="Pelin A."/>
            <person name="Selman M."/>
            <person name="Aris-Brosou S."/>
            <person name="Farinelli L."/>
            <person name="Corradi N."/>
        </authorList>
    </citation>
    <scope>NUCLEOTIDE SEQUENCE [LARGE SCALE GENOMIC DNA]</scope>
    <source>
        <strain evidence="2 3">PA08 1199</strain>
    </source>
</reference>
<dbReference type="VEuPathDB" id="MicrosporidiaDB:NCER_101432"/>
<keyword evidence="1" id="KW-1133">Transmembrane helix</keyword>
<organism evidence="2 3">
    <name type="scientific">Vairimorpha ceranae</name>
    <dbReference type="NCBI Taxonomy" id="40302"/>
    <lineage>
        <taxon>Eukaryota</taxon>
        <taxon>Fungi</taxon>
        <taxon>Fungi incertae sedis</taxon>
        <taxon>Microsporidia</taxon>
        <taxon>Nosematidae</taxon>
        <taxon>Vairimorpha</taxon>
    </lineage>
</organism>
<feature type="transmembrane region" description="Helical" evidence="1">
    <location>
        <begin position="37"/>
        <end position="55"/>
    </location>
</feature>